<gene>
    <name evidence="1" type="ORF">KSY1p058</name>
</gene>
<dbReference type="EMBL" id="DQ535032">
    <property type="protein sequence ID" value="ABG21601.1"/>
    <property type="molecule type" value="Genomic_DNA"/>
</dbReference>
<dbReference type="KEGG" id="vg:5601960"/>
<dbReference type="GeneID" id="5601960"/>
<evidence type="ECO:0000313" key="1">
    <source>
        <dbReference type="EMBL" id="ABG21601.1"/>
    </source>
</evidence>
<accession>A6MAC3</accession>
<organism evidence="1 2">
    <name type="scientific">Lactococcus phage KSY1</name>
    <dbReference type="NCBI Taxonomy" id="2913972"/>
    <lineage>
        <taxon>Viruses</taxon>
        <taxon>Duplodnaviria</taxon>
        <taxon>Heunggongvirae</taxon>
        <taxon>Uroviricota</taxon>
        <taxon>Caudoviricetes</taxon>
        <taxon>Chopinvirus</taxon>
        <taxon>Chopinvirus KSY1</taxon>
    </lineage>
</organism>
<name>A6MAC3_9CAUD</name>
<dbReference type="Proteomes" id="UP000000714">
    <property type="component" value="Segment"/>
</dbReference>
<dbReference type="RefSeq" id="YP_001469057.1">
    <property type="nucleotide sequence ID" value="NC_009817.1"/>
</dbReference>
<proteinExistence type="predicted"/>
<keyword evidence="2" id="KW-1185">Reference proteome</keyword>
<protein>
    <submittedName>
        <fullName evidence="1">Gp058</fullName>
    </submittedName>
</protein>
<sequence>MPQVTTTYTGQGVNGSMQPIANTGVKSMNNGWLPAMLNSVHTNPIAASKSKRWLKELAVIEDNFYGDIIQQYKAAFPRAYKFDDANKPEFASVWNPIINVNTTQYDWQRLYGVDIDESEINKITQNQSEVKDFTSNNIQEAINEANIDELSMVASGVEQTVNGVTSCDQDTIFMELASIVGKHTGYVINNSFVSSNDVVIMISYDDAARLKSLPALRYIDRSVRDKVISQFVEVPFIPETWVTNKEVTVTQDMVDNNVLLMPFKVGDILPKGTIVVNHQFFKTDDINAPVLTTEGKRPNILVYDKRNILVGMRAYSGDWKGIEGEEVLFHSQALLRGLVYQHSIVRSMAVGFSNMFLANAYRFDYIPK</sequence>
<evidence type="ECO:0000313" key="2">
    <source>
        <dbReference type="Proteomes" id="UP000000714"/>
    </source>
</evidence>
<reference evidence="1 2" key="1">
    <citation type="journal article" date="2007" name="Virology">
        <title>KSY1, a lactococcal phage with a T7-like transcription.</title>
        <authorList>
            <person name="Chopin A."/>
            <person name="Deveau H."/>
            <person name="Ehrlich S.D."/>
            <person name="Moineau S."/>
            <person name="Chopin M.C."/>
        </authorList>
    </citation>
    <scope>NUCLEOTIDE SEQUENCE</scope>
</reference>